<reference evidence="2" key="1">
    <citation type="journal article" date="2019" name="Int. J. Syst. Evol. Microbiol.">
        <title>The Global Catalogue of Microorganisms (GCM) 10K type strain sequencing project: providing services to taxonomists for standard genome sequencing and annotation.</title>
        <authorList>
            <consortium name="The Broad Institute Genomics Platform"/>
            <consortium name="The Broad Institute Genome Sequencing Center for Infectious Disease"/>
            <person name="Wu L."/>
            <person name="Ma J."/>
        </authorList>
    </citation>
    <scope>NUCLEOTIDE SEQUENCE [LARGE SCALE GENOMIC DNA]</scope>
    <source>
        <strain evidence="2">CECT 8289</strain>
    </source>
</reference>
<organism evidence="1 2">
    <name type="scientific">Ferruginibacter yonginensis</name>
    <dbReference type="NCBI Taxonomy" id="1310416"/>
    <lineage>
        <taxon>Bacteria</taxon>
        <taxon>Pseudomonadati</taxon>
        <taxon>Bacteroidota</taxon>
        <taxon>Chitinophagia</taxon>
        <taxon>Chitinophagales</taxon>
        <taxon>Chitinophagaceae</taxon>
        <taxon>Ferruginibacter</taxon>
    </lineage>
</organism>
<sequence>MVKKLILTIITSIYMMLTCGFAMDVHFCMGSKVGVDFYKTENEKCGKCGMTEKKGGCCRDEVSFHKLTVDHAAASHVYVDHVLEFDAIFLPQYFISVQKAFNTTALVSHAIHAPPNIQTLPLFIRNQVFRI</sequence>
<dbReference type="NCBIfam" id="NF047658">
    <property type="entry name" value="HYC_CC_PP"/>
    <property type="match status" value="1"/>
</dbReference>
<name>A0ABV8QNG6_9BACT</name>
<accession>A0ABV8QNG6</accession>
<comment type="caution">
    <text evidence="1">The sequence shown here is derived from an EMBL/GenBank/DDBJ whole genome shotgun (WGS) entry which is preliminary data.</text>
</comment>
<dbReference type="EMBL" id="JBHSCZ010000001">
    <property type="protein sequence ID" value="MFC4261831.1"/>
    <property type="molecule type" value="Genomic_DNA"/>
</dbReference>
<dbReference type="InterPro" id="IPR058060">
    <property type="entry name" value="HYC_CC_PP"/>
</dbReference>
<gene>
    <name evidence="1" type="ORF">ACFOWM_02980</name>
</gene>
<dbReference type="Proteomes" id="UP001595907">
    <property type="component" value="Unassembled WGS sequence"/>
</dbReference>
<protein>
    <submittedName>
        <fullName evidence="1">Uncharacterized protein</fullName>
    </submittedName>
</protein>
<dbReference type="InterPro" id="IPR058512">
    <property type="entry name" value="DUF8199"/>
</dbReference>
<proteinExistence type="predicted"/>
<evidence type="ECO:0000313" key="2">
    <source>
        <dbReference type="Proteomes" id="UP001595907"/>
    </source>
</evidence>
<dbReference type="RefSeq" id="WP_379706882.1">
    <property type="nucleotide sequence ID" value="NZ_JBHSCZ010000001.1"/>
</dbReference>
<evidence type="ECO:0000313" key="1">
    <source>
        <dbReference type="EMBL" id="MFC4261831.1"/>
    </source>
</evidence>
<keyword evidence="2" id="KW-1185">Reference proteome</keyword>
<dbReference type="Pfam" id="PF26622">
    <property type="entry name" value="DUF8199"/>
    <property type="match status" value="1"/>
</dbReference>